<dbReference type="RefSeq" id="WP_050024540.1">
    <property type="nucleotide sequence ID" value="NZ_JNFH02000022.1"/>
</dbReference>
<dbReference type="InterPro" id="IPR036453">
    <property type="entry name" value="GluRdtase_dimer_dom_sf"/>
</dbReference>
<protein>
    <submittedName>
        <fullName evidence="3">Glutamyl-tRNA reductase</fullName>
    </submittedName>
</protein>
<dbReference type="AlphaFoldDB" id="A0A081EUH8"/>
<dbReference type="OrthoDB" id="4562at2157"/>
<gene>
    <name evidence="3" type="ORF">FK85_06570</name>
</gene>
<dbReference type="InterPro" id="IPR015896">
    <property type="entry name" value="4pyrrol_synth_GluRdtase_dimer"/>
</dbReference>
<dbReference type="Proteomes" id="UP000053331">
    <property type="component" value="Unassembled WGS sequence"/>
</dbReference>
<reference evidence="3 4" key="1">
    <citation type="journal article" date="2015" name="Genome Announc.">
        <title>Draft genome sequence of a Halorubrum H3 strain isolated from the burlinskoye salt lake (Altai Krai, Russia).</title>
        <authorList>
            <person name="Rozanov A.S."/>
            <person name="Bryanskaya A.V."/>
            <person name="Malup T.K."/>
            <person name="Kotenko A.V."/>
            <person name="Peltek S.E."/>
        </authorList>
    </citation>
    <scope>NUCLEOTIDE SEQUENCE [LARGE SCALE GENOMIC DNA]</scope>
    <source>
        <strain evidence="3 4">H3</strain>
    </source>
</reference>
<dbReference type="SUPFAM" id="SSF69075">
    <property type="entry name" value="Glutamyl tRNA-reductase dimerization domain"/>
    <property type="match status" value="1"/>
</dbReference>
<dbReference type="GO" id="GO:0050661">
    <property type="term" value="F:NADP binding"/>
    <property type="evidence" value="ECO:0007669"/>
    <property type="project" value="InterPro"/>
</dbReference>
<comment type="caution">
    <text evidence="3">The sequence shown here is derived from an EMBL/GenBank/DDBJ whole genome shotgun (WGS) entry which is preliminary data.</text>
</comment>
<evidence type="ECO:0000259" key="2">
    <source>
        <dbReference type="Pfam" id="PF00745"/>
    </source>
</evidence>
<evidence type="ECO:0000313" key="3">
    <source>
        <dbReference type="EMBL" id="KDS91066.1"/>
    </source>
</evidence>
<feature type="compositionally biased region" description="Basic and acidic residues" evidence="1">
    <location>
        <begin position="1"/>
        <end position="28"/>
    </location>
</feature>
<proteinExistence type="predicted"/>
<feature type="domain" description="Tetrapyrrole biosynthesis glutamyl-tRNA reductase dimerisation" evidence="2">
    <location>
        <begin position="31"/>
        <end position="111"/>
    </location>
</feature>
<keyword evidence="4" id="KW-1185">Reference proteome</keyword>
<accession>A0A081EUH8</accession>
<organism evidence="3 4">
    <name type="scientific">Halorubrum saccharovorum</name>
    <dbReference type="NCBI Taxonomy" id="2248"/>
    <lineage>
        <taxon>Archaea</taxon>
        <taxon>Methanobacteriati</taxon>
        <taxon>Methanobacteriota</taxon>
        <taxon>Stenosarchaea group</taxon>
        <taxon>Halobacteria</taxon>
        <taxon>Halobacteriales</taxon>
        <taxon>Haloferacaceae</taxon>
        <taxon>Halorubrum</taxon>
    </lineage>
</organism>
<dbReference type="Pfam" id="PF00745">
    <property type="entry name" value="GlutR_dimer"/>
    <property type="match status" value="1"/>
</dbReference>
<evidence type="ECO:0000313" key="4">
    <source>
        <dbReference type="Proteomes" id="UP000053331"/>
    </source>
</evidence>
<name>A0A081EUH8_9EURY</name>
<dbReference type="GO" id="GO:0033014">
    <property type="term" value="P:tetrapyrrole biosynthetic process"/>
    <property type="evidence" value="ECO:0007669"/>
    <property type="project" value="InterPro"/>
</dbReference>
<feature type="region of interest" description="Disordered" evidence="1">
    <location>
        <begin position="1"/>
        <end position="41"/>
    </location>
</feature>
<dbReference type="EMBL" id="JNFH02000022">
    <property type="protein sequence ID" value="KDS91066.1"/>
    <property type="molecule type" value="Genomic_DNA"/>
</dbReference>
<evidence type="ECO:0000256" key="1">
    <source>
        <dbReference type="SAM" id="MobiDB-lite"/>
    </source>
</evidence>
<sequence>MSTDRSEGTVARSESEPDRSDPPLDPERLRRRLRRRTDEIERHEVDEAISALDARGDLTEEQREIVRDLGSALVEELTAAPEQTLERAARIEPPEERDRMRTRAIRRLFDLGEA</sequence>
<dbReference type="GO" id="GO:0008883">
    <property type="term" value="F:glutamyl-tRNA reductase activity"/>
    <property type="evidence" value="ECO:0007669"/>
    <property type="project" value="InterPro"/>
</dbReference>